<evidence type="ECO:0000313" key="2">
    <source>
        <dbReference type="EMBL" id="KAK6506496.1"/>
    </source>
</evidence>
<proteinExistence type="predicted"/>
<feature type="compositionally biased region" description="Basic and acidic residues" evidence="1">
    <location>
        <begin position="55"/>
        <end position="81"/>
    </location>
</feature>
<name>A0AAN8NB45_9PEZI</name>
<gene>
    <name evidence="2" type="ORF">TWF506_011403</name>
</gene>
<comment type="caution">
    <text evidence="2">The sequence shown here is derived from an EMBL/GenBank/DDBJ whole genome shotgun (WGS) entry which is preliminary data.</text>
</comment>
<evidence type="ECO:0000313" key="3">
    <source>
        <dbReference type="Proteomes" id="UP001307849"/>
    </source>
</evidence>
<evidence type="ECO:0000256" key="1">
    <source>
        <dbReference type="SAM" id="MobiDB-lite"/>
    </source>
</evidence>
<protein>
    <submittedName>
        <fullName evidence="2">Uncharacterized protein</fullName>
    </submittedName>
</protein>
<keyword evidence="3" id="KW-1185">Reference proteome</keyword>
<feature type="region of interest" description="Disordered" evidence="1">
    <location>
        <begin position="42"/>
        <end position="81"/>
    </location>
</feature>
<accession>A0AAN8NB45</accession>
<dbReference type="AlphaFoldDB" id="A0AAN8NB45"/>
<reference evidence="2 3" key="1">
    <citation type="submission" date="2019-10" db="EMBL/GenBank/DDBJ databases">
        <authorList>
            <person name="Palmer J.M."/>
        </authorList>
    </citation>
    <scope>NUCLEOTIDE SEQUENCE [LARGE SCALE GENOMIC DNA]</scope>
    <source>
        <strain evidence="2 3">TWF506</strain>
    </source>
</reference>
<dbReference type="EMBL" id="JAVHJM010000009">
    <property type="protein sequence ID" value="KAK6506496.1"/>
    <property type="molecule type" value="Genomic_DNA"/>
</dbReference>
<organism evidence="2 3">
    <name type="scientific">Arthrobotrys conoides</name>
    <dbReference type="NCBI Taxonomy" id="74498"/>
    <lineage>
        <taxon>Eukaryota</taxon>
        <taxon>Fungi</taxon>
        <taxon>Dikarya</taxon>
        <taxon>Ascomycota</taxon>
        <taxon>Pezizomycotina</taxon>
        <taxon>Orbiliomycetes</taxon>
        <taxon>Orbiliales</taxon>
        <taxon>Orbiliaceae</taxon>
        <taxon>Arthrobotrys</taxon>
    </lineage>
</organism>
<sequence length="120" mass="13825">MPIHPPFHDVQVILLEVEFQHLERSIRAEMPGYIAANTSSLWQSSEGEVSPNPARIDDISEGKKEKSKKEEEEEEEGKRDPPKESIYVYFSLRLMIYLLYVDYLHRSVCLADQDSVASGR</sequence>
<dbReference type="Proteomes" id="UP001307849">
    <property type="component" value="Unassembled WGS sequence"/>
</dbReference>